<organism evidence="1 2">
    <name type="scientific">Reinekea thalattae</name>
    <dbReference type="NCBI Taxonomy" id="2593301"/>
    <lineage>
        <taxon>Bacteria</taxon>
        <taxon>Pseudomonadati</taxon>
        <taxon>Pseudomonadota</taxon>
        <taxon>Gammaproteobacteria</taxon>
        <taxon>Oceanospirillales</taxon>
        <taxon>Saccharospirillaceae</taxon>
        <taxon>Reinekea</taxon>
    </lineage>
</organism>
<dbReference type="CDD" id="cd02228">
    <property type="entry name" value="cupin_EutQ"/>
    <property type="match status" value="1"/>
</dbReference>
<evidence type="ECO:0000313" key="1">
    <source>
        <dbReference type="EMBL" id="TXR53153.1"/>
    </source>
</evidence>
<dbReference type="SUPFAM" id="SSF51182">
    <property type="entry name" value="RmlC-like cupins"/>
    <property type="match status" value="1"/>
</dbReference>
<gene>
    <name evidence="1" type="ORF">FME95_00850</name>
</gene>
<proteinExistence type="predicted"/>
<sequence length="119" mass="13177">MAEAMTYYEKAVKTDLPTMGVPGVNAFLGDIAVSKDEDKTIVAGFYRMEKSDEPLVYEYHYHEMKIIVEGEMIISDAAGNEVHATAGDVFYFPKGSVITFQSPNYGIGFFCGQRKEGEA</sequence>
<protein>
    <submittedName>
        <fullName evidence="1">DUF861 domain-containing protein</fullName>
    </submittedName>
</protein>
<comment type="caution">
    <text evidence="1">The sequence shown here is derived from an EMBL/GenBank/DDBJ whole genome shotgun (WGS) entry which is preliminary data.</text>
</comment>
<evidence type="ECO:0000313" key="2">
    <source>
        <dbReference type="Proteomes" id="UP000321764"/>
    </source>
</evidence>
<dbReference type="EMBL" id="VKAD01000001">
    <property type="protein sequence ID" value="TXR53153.1"/>
    <property type="molecule type" value="Genomic_DNA"/>
</dbReference>
<dbReference type="OrthoDB" id="3828611at2"/>
<dbReference type="InterPro" id="IPR011051">
    <property type="entry name" value="RmlC_Cupin_sf"/>
</dbReference>
<dbReference type="Proteomes" id="UP000321764">
    <property type="component" value="Unassembled WGS sequence"/>
</dbReference>
<dbReference type="Pfam" id="PF06249">
    <property type="entry name" value="EutQ"/>
    <property type="match status" value="1"/>
</dbReference>
<dbReference type="AlphaFoldDB" id="A0A5C8Z783"/>
<dbReference type="PANTHER" id="PTHR36169:SF1">
    <property type="entry name" value="ACETATE KINASE EUTQ"/>
    <property type="match status" value="1"/>
</dbReference>
<dbReference type="Gene3D" id="2.60.120.10">
    <property type="entry name" value="Jelly Rolls"/>
    <property type="match status" value="1"/>
</dbReference>
<dbReference type="InterPro" id="IPR010424">
    <property type="entry name" value="EutQ"/>
</dbReference>
<name>A0A5C8Z783_9GAMM</name>
<dbReference type="RefSeq" id="WP_147712269.1">
    <property type="nucleotide sequence ID" value="NZ_VKAD01000001.1"/>
</dbReference>
<reference evidence="1 2" key="1">
    <citation type="submission" date="2019-07" db="EMBL/GenBank/DDBJ databases">
        <title>Reinekea sp. strain SSH23 genome sequencing and assembly.</title>
        <authorList>
            <person name="Kim I."/>
        </authorList>
    </citation>
    <scope>NUCLEOTIDE SEQUENCE [LARGE SCALE GENOMIC DNA]</scope>
    <source>
        <strain evidence="1 2">SSH23</strain>
    </source>
</reference>
<dbReference type="InterPro" id="IPR014710">
    <property type="entry name" value="RmlC-like_jellyroll"/>
</dbReference>
<accession>A0A5C8Z783</accession>
<dbReference type="PANTHER" id="PTHR36169">
    <property type="entry name" value="ETHANOLAMINE UTILIZATION PROTEIN EUTQ"/>
    <property type="match status" value="1"/>
</dbReference>
<keyword evidence="2" id="KW-1185">Reference proteome</keyword>